<dbReference type="InterPro" id="IPR010773">
    <property type="entry name" value="Mycophage_PG1_Gp7"/>
</dbReference>
<name>A0A1F6E4W1_9BACT</name>
<dbReference type="AlphaFoldDB" id="A0A1F6E4W1"/>
<reference evidence="2 3" key="1">
    <citation type="journal article" date="2016" name="Nat. Commun.">
        <title>Thousands of microbial genomes shed light on interconnected biogeochemical processes in an aquifer system.</title>
        <authorList>
            <person name="Anantharaman K."/>
            <person name="Brown C.T."/>
            <person name="Hug L.A."/>
            <person name="Sharon I."/>
            <person name="Castelle C.J."/>
            <person name="Probst A.J."/>
            <person name="Thomas B.C."/>
            <person name="Singh A."/>
            <person name="Wilkins M.J."/>
            <person name="Karaoz U."/>
            <person name="Brodie E.L."/>
            <person name="Williams K.H."/>
            <person name="Hubbard S.S."/>
            <person name="Banfield J.F."/>
        </authorList>
    </citation>
    <scope>NUCLEOTIDE SEQUENCE [LARGE SCALE GENOMIC DNA]</scope>
</reference>
<keyword evidence="1" id="KW-0472">Membrane</keyword>
<feature type="transmembrane region" description="Helical" evidence="1">
    <location>
        <begin position="41"/>
        <end position="63"/>
    </location>
</feature>
<dbReference type="Proteomes" id="UP000177107">
    <property type="component" value="Unassembled WGS sequence"/>
</dbReference>
<keyword evidence="1" id="KW-0812">Transmembrane</keyword>
<keyword evidence="1" id="KW-1133">Transmembrane helix</keyword>
<evidence type="ECO:0008006" key="4">
    <source>
        <dbReference type="Google" id="ProtNLM"/>
    </source>
</evidence>
<sequence length="148" mass="16828">MRIHFWHATLSLFYAALVLIGIAWLAATSRLASFIPLSDFVLMTLATFRLVHLFTYDSITAFIREWFVGYDNHTFKGSLGHLINCPWCTGLWFSFIVVFFYFATPFAWYIILILALAALGSSLQLIANWVGWSAEAKKKEAQGIALPR</sequence>
<feature type="transmembrane region" description="Helical" evidence="1">
    <location>
        <begin position="12"/>
        <end position="35"/>
    </location>
</feature>
<dbReference type="STRING" id="1798499.A3C95_01335"/>
<evidence type="ECO:0000313" key="3">
    <source>
        <dbReference type="Proteomes" id="UP000177107"/>
    </source>
</evidence>
<organism evidence="2 3">
    <name type="scientific">Candidatus Kaiserbacteria bacterium RIFCSPHIGHO2_02_FULL_56_30</name>
    <dbReference type="NCBI Taxonomy" id="1798499"/>
    <lineage>
        <taxon>Bacteria</taxon>
        <taxon>Candidatus Kaiseribacteriota</taxon>
    </lineage>
</organism>
<comment type="caution">
    <text evidence="2">The sequence shown here is derived from an EMBL/GenBank/DDBJ whole genome shotgun (WGS) entry which is preliminary data.</text>
</comment>
<feature type="transmembrane region" description="Helical" evidence="1">
    <location>
        <begin position="108"/>
        <end position="130"/>
    </location>
</feature>
<evidence type="ECO:0000256" key="1">
    <source>
        <dbReference type="SAM" id="Phobius"/>
    </source>
</evidence>
<dbReference type="Pfam" id="PF07098">
    <property type="entry name" value="DUF1360"/>
    <property type="match status" value="1"/>
</dbReference>
<accession>A0A1F6E4W1</accession>
<dbReference type="EMBL" id="MFLM01000004">
    <property type="protein sequence ID" value="OGG68754.1"/>
    <property type="molecule type" value="Genomic_DNA"/>
</dbReference>
<proteinExistence type="predicted"/>
<protein>
    <recommendedName>
        <fullName evidence="4">DUF1360 domain-containing protein</fullName>
    </recommendedName>
</protein>
<feature type="transmembrane region" description="Helical" evidence="1">
    <location>
        <begin position="84"/>
        <end position="102"/>
    </location>
</feature>
<gene>
    <name evidence="2" type="ORF">A3C95_01335</name>
</gene>
<evidence type="ECO:0000313" key="2">
    <source>
        <dbReference type="EMBL" id="OGG68754.1"/>
    </source>
</evidence>